<dbReference type="InterPro" id="IPR052363">
    <property type="entry name" value="LPS_export_LptC"/>
</dbReference>
<keyword evidence="5" id="KW-0472">Membrane</keyword>
<sequence>MRRLASLPTLIAMLAALGHIGCGGTPQVSQSPDTGVLPDQEVSDFVATETDQGLVQWKMYARSAATYRARNTVIARGVRIDFYDEKGKRSSTLSADTGEMNDLTHDMTAHGHVAIQATEGTRMTTELLHFLNKQQRIVTDAFVRVDRAGDVLTGYGFESDPDLKNFQFKHQVRATVHTRSGGTLTPGKGG</sequence>
<evidence type="ECO:0000256" key="1">
    <source>
        <dbReference type="ARBA" id="ARBA00022475"/>
    </source>
</evidence>
<name>A0A9D6QI98_UNCEI</name>
<keyword evidence="6" id="KW-0732">Signal</keyword>
<feature type="chain" id="PRO_5038363668" evidence="6">
    <location>
        <begin position="21"/>
        <end position="190"/>
    </location>
</feature>
<keyword evidence="2" id="KW-0997">Cell inner membrane</keyword>
<comment type="caution">
    <text evidence="7">The sequence shown here is derived from an EMBL/GenBank/DDBJ whole genome shotgun (WGS) entry which is preliminary data.</text>
</comment>
<organism evidence="7 8">
    <name type="scientific">Eiseniibacteriota bacterium</name>
    <dbReference type="NCBI Taxonomy" id="2212470"/>
    <lineage>
        <taxon>Bacteria</taxon>
        <taxon>Candidatus Eiseniibacteriota</taxon>
    </lineage>
</organism>
<dbReference type="NCBIfam" id="TIGR04409">
    <property type="entry name" value="LptC_YrbK"/>
    <property type="match status" value="1"/>
</dbReference>
<protein>
    <submittedName>
        <fullName evidence="7">LPS export ABC transporter periplasmic protein LptC</fullName>
    </submittedName>
</protein>
<gene>
    <name evidence="7" type="primary">lptC</name>
    <name evidence="7" type="ORF">HY076_02245</name>
</gene>
<evidence type="ECO:0000313" key="7">
    <source>
        <dbReference type="EMBL" id="MBI3539077.1"/>
    </source>
</evidence>
<reference evidence="7" key="1">
    <citation type="submission" date="2020-07" db="EMBL/GenBank/DDBJ databases">
        <title>Huge and variable diversity of episymbiotic CPR bacteria and DPANN archaea in groundwater ecosystems.</title>
        <authorList>
            <person name="He C.Y."/>
            <person name="Keren R."/>
            <person name="Whittaker M."/>
            <person name="Farag I.F."/>
            <person name="Doudna J."/>
            <person name="Cate J.H.D."/>
            <person name="Banfield J.F."/>
        </authorList>
    </citation>
    <scope>NUCLEOTIDE SEQUENCE</scope>
    <source>
        <strain evidence="7">NC_groundwater_928_Pr1_S-0.2um_72_17</strain>
    </source>
</reference>
<evidence type="ECO:0000256" key="3">
    <source>
        <dbReference type="ARBA" id="ARBA00022692"/>
    </source>
</evidence>
<keyword evidence="3" id="KW-0812">Transmembrane</keyword>
<feature type="non-terminal residue" evidence="7">
    <location>
        <position position="190"/>
    </location>
</feature>
<keyword evidence="1" id="KW-1003">Cell membrane</keyword>
<evidence type="ECO:0000256" key="6">
    <source>
        <dbReference type="SAM" id="SignalP"/>
    </source>
</evidence>
<accession>A0A9D6QI98</accession>
<dbReference type="Pfam" id="PF06835">
    <property type="entry name" value="LptC"/>
    <property type="match status" value="1"/>
</dbReference>
<dbReference type="AlphaFoldDB" id="A0A9D6QI98"/>
<dbReference type="GO" id="GO:0017089">
    <property type="term" value="F:glycolipid transfer activity"/>
    <property type="evidence" value="ECO:0007669"/>
    <property type="project" value="TreeGrafter"/>
</dbReference>
<keyword evidence="4" id="KW-1133">Transmembrane helix</keyword>
<dbReference type="EMBL" id="JACQAY010000066">
    <property type="protein sequence ID" value="MBI3539077.1"/>
    <property type="molecule type" value="Genomic_DNA"/>
</dbReference>
<proteinExistence type="predicted"/>
<dbReference type="PANTHER" id="PTHR37481">
    <property type="entry name" value="LIPOPOLYSACCHARIDE EXPORT SYSTEM PROTEIN LPTC"/>
    <property type="match status" value="1"/>
</dbReference>
<dbReference type="GO" id="GO:0005886">
    <property type="term" value="C:plasma membrane"/>
    <property type="evidence" value="ECO:0007669"/>
    <property type="project" value="InterPro"/>
</dbReference>
<dbReference type="PANTHER" id="PTHR37481:SF1">
    <property type="entry name" value="LIPOPOLYSACCHARIDE EXPORT SYSTEM PROTEIN LPTC"/>
    <property type="match status" value="1"/>
</dbReference>
<evidence type="ECO:0000313" key="8">
    <source>
        <dbReference type="Proteomes" id="UP000807850"/>
    </source>
</evidence>
<evidence type="ECO:0000256" key="5">
    <source>
        <dbReference type="ARBA" id="ARBA00023136"/>
    </source>
</evidence>
<dbReference type="GO" id="GO:0015221">
    <property type="term" value="F:lipopolysaccharide transmembrane transporter activity"/>
    <property type="evidence" value="ECO:0007669"/>
    <property type="project" value="InterPro"/>
</dbReference>
<dbReference type="GO" id="GO:0030288">
    <property type="term" value="C:outer membrane-bounded periplasmic space"/>
    <property type="evidence" value="ECO:0007669"/>
    <property type="project" value="TreeGrafter"/>
</dbReference>
<evidence type="ECO:0000256" key="4">
    <source>
        <dbReference type="ARBA" id="ARBA00022989"/>
    </source>
</evidence>
<dbReference type="InterPro" id="IPR026265">
    <property type="entry name" value="LptC"/>
</dbReference>
<dbReference type="InterPro" id="IPR010664">
    <property type="entry name" value="LipoPS_assembly_LptC-rel"/>
</dbReference>
<evidence type="ECO:0000256" key="2">
    <source>
        <dbReference type="ARBA" id="ARBA00022519"/>
    </source>
</evidence>
<dbReference type="Proteomes" id="UP000807850">
    <property type="component" value="Unassembled WGS sequence"/>
</dbReference>
<feature type="signal peptide" evidence="6">
    <location>
        <begin position="1"/>
        <end position="20"/>
    </location>
</feature>
<dbReference type="Gene3D" id="2.60.450.10">
    <property type="entry name" value="Lipopolysaccharide (LPS) transport protein A like domain"/>
    <property type="match status" value="1"/>
</dbReference>